<feature type="domain" description="Nidogen G2 beta-barrel" evidence="6">
    <location>
        <begin position="116"/>
        <end position="231"/>
    </location>
</feature>
<keyword evidence="3" id="KW-0805">Transcription regulation</keyword>
<dbReference type="InterPro" id="IPR012074">
    <property type="entry name" value="GAF_ANTAR"/>
</dbReference>
<dbReference type="InterPro" id="IPR003018">
    <property type="entry name" value="GAF"/>
</dbReference>
<evidence type="ECO:0000259" key="6">
    <source>
        <dbReference type="PROSITE" id="PS50993"/>
    </source>
</evidence>
<evidence type="ECO:0000313" key="7">
    <source>
        <dbReference type="EMBL" id="QJY50397.1"/>
    </source>
</evidence>
<gene>
    <name evidence="7" type="ORF">HOP40_05340</name>
</gene>
<keyword evidence="2" id="KW-0418">Kinase</keyword>
<dbReference type="InterPro" id="IPR036388">
    <property type="entry name" value="WH-like_DNA-bd_sf"/>
</dbReference>
<keyword evidence="8" id="KW-1185">Reference proteome</keyword>
<dbReference type="GO" id="GO:0003723">
    <property type="term" value="F:RNA binding"/>
    <property type="evidence" value="ECO:0007669"/>
    <property type="project" value="InterPro"/>
</dbReference>
<dbReference type="Gene3D" id="3.30.450.40">
    <property type="match status" value="1"/>
</dbReference>
<keyword evidence="4" id="KW-0804">Transcription</keyword>
<protein>
    <submittedName>
        <fullName evidence="7">GAF and ANTAR domain-containing protein</fullName>
    </submittedName>
</protein>
<dbReference type="InterPro" id="IPR006605">
    <property type="entry name" value="G2_nidogen/fibulin_G2F"/>
</dbReference>
<dbReference type="EMBL" id="CP053564">
    <property type="protein sequence ID" value="QJY50397.1"/>
    <property type="molecule type" value="Genomic_DNA"/>
</dbReference>
<dbReference type="SMART" id="SM01012">
    <property type="entry name" value="ANTAR"/>
    <property type="match status" value="1"/>
</dbReference>
<dbReference type="Pfam" id="PF01590">
    <property type="entry name" value="GAF"/>
    <property type="match status" value="1"/>
</dbReference>
<dbReference type="InterPro" id="IPR005561">
    <property type="entry name" value="ANTAR"/>
</dbReference>
<sequence>MDPETLGASLRRLSGVRDQALEQALRETVTACVDLFDVTGSGLMVADEQNTLRYVAASDGPGRELELIQSDTGQGPCVDTFVHNRVVATEDLVTDERWPADRPAVEELGVRAMLGVPVRLSGIVVGSLDVYRSEPGVWDDTEIAALQRYADVIEATMHAALRAHSADELASQLQYALDYRVVIERAVGFLMGRDGVGAVAAFDVLRRAARHDRRRIADVAQQLLDTGRMRG</sequence>
<dbReference type="InterPro" id="IPR011006">
    <property type="entry name" value="CheY-like_superfamily"/>
</dbReference>
<proteinExistence type="predicted"/>
<dbReference type="PROSITE" id="PS50921">
    <property type="entry name" value="ANTAR"/>
    <property type="match status" value="1"/>
</dbReference>
<feature type="domain" description="ANTAR" evidence="5">
    <location>
        <begin position="163"/>
        <end position="224"/>
    </location>
</feature>
<dbReference type="Pfam" id="PF03861">
    <property type="entry name" value="ANTAR"/>
    <property type="match status" value="1"/>
</dbReference>
<evidence type="ECO:0000256" key="3">
    <source>
        <dbReference type="ARBA" id="ARBA00023015"/>
    </source>
</evidence>
<evidence type="ECO:0000256" key="4">
    <source>
        <dbReference type="ARBA" id="ARBA00023163"/>
    </source>
</evidence>
<dbReference type="AlphaFoldDB" id="A0A6M6JTL5"/>
<name>A0A6M6JTL5_9PSEU</name>
<evidence type="ECO:0000256" key="1">
    <source>
        <dbReference type="ARBA" id="ARBA00022679"/>
    </source>
</evidence>
<evidence type="ECO:0000313" key="8">
    <source>
        <dbReference type="Proteomes" id="UP000505377"/>
    </source>
</evidence>
<dbReference type="Gene3D" id="1.10.10.10">
    <property type="entry name" value="Winged helix-like DNA-binding domain superfamily/Winged helix DNA-binding domain"/>
    <property type="match status" value="1"/>
</dbReference>
<dbReference type="InterPro" id="IPR029016">
    <property type="entry name" value="GAF-like_dom_sf"/>
</dbReference>
<organism evidence="7 8">
    <name type="scientific">Pseudonocardia broussonetiae</name>
    <dbReference type="NCBI Taxonomy" id="2736640"/>
    <lineage>
        <taxon>Bacteria</taxon>
        <taxon>Bacillati</taxon>
        <taxon>Actinomycetota</taxon>
        <taxon>Actinomycetes</taxon>
        <taxon>Pseudonocardiales</taxon>
        <taxon>Pseudonocardiaceae</taxon>
        <taxon>Pseudonocardia</taxon>
    </lineage>
</organism>
<dbReference type="SMART" id="SM00065">
    <property type="entry name" value="GAF"/>
    <property type="match status" value="1"/>
</dbReference>
<evidence type="ECO:0000256" key="2">
    <source>
        <dbReference type="ARBA" id="ARBA00022777"/>
    </source>
</evidence>
<dbReference type="Proteomes" id="UP000505377">
    <property type="component" value="Chromosome"/>
</dbReference>
<dbReference type="GO" id="GO:0016301">
    <property type="term" value="F:kinase activity"/>
    <property type="evidence" value="ECO:0007669"/>
    <property type="project" value="UniProtKB-KW"/>
</dbReference>
<accession>A0A6M6JTL5</accession>
<dbReference type="SUPFAM" id="SSF52172">
    <property type="entry name" value="CheY-like"/>
    <property type="match status" value="1"/>
</dbReference>
<dbReference type="PROSITE" id="PS50993">
    <property type="entry name" value="NIDOGEN_G2"/>
    <property type="match status" value="1"/>
</dbReference>
<evidence type="ECO:0000259" key="5">
    <source>
        <dbReference type="PROSITE" id="PS50921"/>
    </source>
</evidence>
<dbReference type="SUPFAM" id="SSF55781">
    <property type="entry name" value="GAF domain-like"/>
    <property type="match status" value="1"/>
</dbReference>
<dbReference type="KEGG" id="pbro:HOP40_05340"/>
<dbReference type="PIRSF" id="PIRSF036625">
    <property type="entry name" value="GAF_ANTAR"/>
    <property type="match status" value="1"/>
</dbReference>
<keyword evidence="1" id="KW-0808">Transferase</keyword>
<reference evidence="7 8" key="1">
    <citation type="submission" date="2020-05" db="EMBL/GenBank/DDBJ databases">
        <authorList>
            <person name="Mo P."/>
        </authorList>
    </citation>
    <scope>NUCLEOTIDE SEQUENCE [LARGE SCALE GENOMIC DNA]</scope>
    <source>
        <strain evidence="7 8">Gen01</strain>
    </source>
</reference>